<proteinExistence type="predicted"/>
<sequence length="77" mass="9199">MNFLLLARNMCNSMIVPPHHKMGWKATRREGRRENAKNEQNAGYLMLKRRKEKRGRQEKDEEGDENSRWSHSVPYLS</sequence>
<protein>
    <recommendedName>
        <fullName evidence="4">Alternative oxidase</fullName>
    </recommendedName>
</protein>
<evidence type="ECO:0008006" key="4">
    <source>
        <dbReference type="Google" id="ProtNLM"/>
    </source>
</evidence>
<reference evidence="2 3" key="1">
    <citation type="journal article" date="2024" name="Commun. Biol.">
        <title>Comparative genomic analysis of thermophilic fungi reveals convergent evolutionary adaptations and gene losses.</title>
        <authorList>
            <person name="Steindorff A.S."/>
            <person name="Aguilar-Pontes M.V."/>
            <person name="Robinson A.J."/>
            <person name="Andreopoulos B."/>
            <person name="LaButti K."/>
            <person name="Kuo A."/>
            <person name="Mondo S."/>
            <person name="Riley R."/>
            <person name="Otillar R."/>
            <person name="Haridas S."/>
            <person name="Lipzen A."/>
            <person name="Grimwood J."/>
            <person name="Schmutz J."/>
            <person name="Clum A."/>
            <person name="Reid I.D."/>
            <person name="Moisan M.C."/>
            <person name="Butler G."/>
            <person name="Nguyen T.T.M."/>
            <person name="Dewar K."/>
            <person name="Conant G."/>
            <person name="Drula E."/>
            <person name="Henrissat B."/>
            <person name="Hansel C."/>
            <person name="Singer S."/>
            <person name="Hutchinson M.I."/>
            <person name="de Vries R.P."/>
            <person name="Natvig D.O."/>
            <person name="Powell A.J."/>
            <person name="Tsang A."/>
            <person name="Grigoriev I.V."/>
        </authorList>
    </citation>
    <scope>NUCLEOTIDE SEQUENCE [LARGE SCALE GENOMIC DNA]</scope>
    <source>
        <strain evidence="2 3">CBS 494.80</strain>
    </source>
</reference>
<name>A0ABR4C4N8_9HELO</name>
<dbReference type="Proteomes" id="UP001595075">
    <property type="component" value="Unassembled WGS sequence"/>
</dbReference>
<comment type="caution">
    <text evidence="2">The sequence shown here is derived from an EMBL/GenBank/DDBJ whole genome shotgun (WGS) entry which is preliminary data.</text>
</comment>
<evidence type="ECO:0000313" key="2">
    <source>
        <dbReference type="EMBL" id="KAL2064893.1"/>
    </source>
</evidence>
<feature type="compositionally biased region" description="Basic residues" evidence="1">
    <location>
        <begin position="47"/>
        <end position="56"/>
    </location>
</feature>
<gene>
    <name evidence="2" type="ORF">VTL71DRAFT_4033</name>
</gene>
<organism evidence="2 3">
    <name type="scientific">Oculimacula yallundae</name>
    <dbReference type="NCBI Taxonomy" id="86028"/>
    <lineage>
        <taxon>Eukaryota</taxon>
        <taxon>Fungi</taxon>
        <taxon>Dikarya</taxon>
        <taxon>Ascomycota</taxon>
        <taxon>Pezizomycotina</taxon>
        <taxon>Leotiomycetes</taxon>
        <taxon>Helotiales</taxon>
        <taxon>Ploettnerulaceae</taxon>
        <taxon>Oculimacula</taxon>
    </lineage>
</organism>
<evidence type="ECO:0000313" key="3">
    <source>
        <dbReference type="Proteomes" id="UP001595075"/>
    </source>
</evidence>
<keyword evidence="3" id="KW-1185">Reference proteome</keyword>
<feature type="compositionally biased region" description="Basic and acidic residues" evidence="1">
    <location>
        <begin position="27"/>
        <end position="37"/>
    </location>
</feature>
<feature type="region of interest" description="Disordered" evidence="1">
    <location>
        <begin position="24"/>
        <end position="77"/>
    </location>
</feature>
<evidence type="ECO:0000256" key="1">
    <source>
        <dbReference type="SAM" id="MobiDB-lite"/>
    </source>
</evidence>
<accession>A0ABR4C4N8</accession>
<dbReference type="EMBL" id="JAZHXI010000013">
    <property type="protein sequence ID" value="KAL2064893.1"/>
    <property type="molecule type" value="Genomic_DNA"/>
</dbReference>